<feature type="region of interest" description="Disordered" evidence="1">
    <location>
        <begin position="86"/>
        <end position="154"/>
    </location>
</feature>
<accession>A0A4Z2FD24</accession>
<gene>
    <name evidence="2" type="ORF">EYF80_051163</name>
</gene>
<evidence type="ECO:0000313" key="2">
    <source>
        <dbReference type="EMBL" id="TNN38673.1"/>
    </source>
</evidence>
<organism evidence="2 3">
    <name type="scientific">Liparis tanakae</name>
    <name type="common">Tanaka's snailfish</name>
    <dbReference type="NCBI Taxonomy" id="230148"/>
    <lineage>
        <taxon>Eukaryota</taxon>
        <taxon>Metazoa</taxon>
        <taxon>Chordata</taxon>
        <taxon>Craniata</taxon>
        <taxon>Vertebrata</taxon>
        <taxon>Euteleostomi</taxon>
        <taxon>Actinopterygii</taxon>
        <taxon>Neopterygii</taxon>
        <taxon>Teleostei</taxon>
        <taxon>Neoteleostei</taxon>
        <taxon>Acanthomorphata</taxon>
        <taxon>Eupercaria</taxon>
        <taxon>Perciformes</taxon>
        <taxon>Cottioidei</taxon>
        <taxon>Cottales</taxon>
        <taxon>Liparidae</taxon>
        <taxon>Liparis</taxon>
    </lineage>
</organism>
<dbReference type="EMBL" id="SRLO01001351">
    <property type="protein sequence ID" value="TNN38673.1"/>
    <property type="molecule type" value="Genomic_DNA"/>
</dbReference>
<name>A0A4Z2FD24_9TELE</name>
<feature type="compositionally biased region" description="Basic and acidic residues" evidence="1">
    <location>
        <begin position="97"/>
        <end position="107"/>
    </location>
</feature>
<sequence length="168" mass="18727">MSSCARVKVVRSRRCLRGVSNKRRREKKKKKKSCVIAVRTDVAKWQIPRKNKKESRSSTTARSGGLLQSGYDGSLCVTGPRGEDLGLDLLSGQSDGGRVDGENERRSSGTGDPRGGRSQAIDQVIVGMQRSRRKDEDHVQGQHRGQTQYSQLERSPQTQVLYLQCINK</sequence>
<evidence type="ECO:0000256" key="1">
    <source>
        <dbReference type="SAM" id="MobiDB-lite"/>
    </source>
</evidence>
<proteinExistence type="predicted"/>
<comment type="caution">
    <text evidence="2">The sequence shown here is derived from an EMBL/GenBank/DDBJ whole genome shotgun (WGS) entry which is preliminary data.</text>
</comment>
<reference evidence="2 3" key="1">
    <citation type="submission" date="2019-03" db="EMBL/GenBank/DDBJ databases">
        <title>First draft genome of Liparis tanakae, snailfish: a comprehensive survey of snailfish specific genes.</title>
        <authorList>
            <person name="Kim W."/>
            <person name="Song I."/>
            <person name="Jeong J.-H."/>
            <person name="Kim D."/>
            <person name="Kim S."/>
            <person name="Ryu S."/>
            <person name="Song J.Y."/>
            <person name="Lee S.K."/>
        </authorList>
    </citation>
    <scope>NUCLEOTIDE SEQUENCE [LARGE SCALE GENOMIC DNA]</scope>
    <source>
        <tissue evidence="2">Muscle</tissue>
    </source>
</reference>
<protein>
    <submittedName>
        <fullName evidence="2">Uncharacterized protein</fullName>
    </submittedName>
</protein>
<dbReference type="Proteomes" id="UP000314294">
    <property type="component" value="Unassembled WGS sequence"/>
</dbReference>
<evidence type="ECO:0000313" key="3">
    <source>
        <dbReference type="Proteomes" id="UP000314294"/>
    </source>
</evidence>
<dbReference type="AlphaFoldDB" id="A0A4Z2FD24"/>
<keyword evidence="3" id="KW-1185">Reference proteome</keyword>
<feature type="compositionally biased region" description="Polar residues" evidence="1">
    <location>
        <begin position="143"/>
        <end position="154"/>
    </location>
</feature>
<feature type="region of interest" description="Disordered" evidence="1">
    <location>
        <begin position="47"/>
        <end position="72"/>
    </location>
</feature>